<evidence type="ECO:0000313" key="3">
    <source>
        <dbReference type="EMBL" id="KAF4744198.1"/>
    </source>
</evidence>
<keyword evidence="2" id="KW-0472">Membrane</keyword>
<sequence length="454" mass="48758">MSDNLNSYLTEGADNGGVTETSLKTCLDLTFSSSSYPRGAAVNTAWCVSNTAFIAFVDSWAVGILIGIWIITIFVLLVSVTNGILACTVRRKQVQGGVVLAPPPQTCQVPYADSERNSSRYASDSGDPSRVTPAQSQRIRARFPPFTHQCLITTPSRMSSKLTSTVRIVNYIASGLLTLIALGMAILSIVVLKTGPSTTANFPQVLNMIVCLVITIVAALSFWATDKQVRFVLGILACVGGILFVLCTIGASISCSLVSNVHHLAGLNSSDLNDLPYDSPTDMLYSFFRITYQDLYTTNDCRGPVCEFSGPELTCSPIACLSGSVTSHLNGQLNRGITDGGVTEVSLSTCEDLTPDVADWASFPNVNDAWCIGNTQFIAFAGNWILGVFIVVWIITFLVLVVSVLNCLLFYSMKRDQFRAGVVFAAPEQTPQMYSGGVTPIQPPVVRVVVPANV</sequence>
<dbReference type="Proteomes" id="UP000574390">
    <property type="component" value="Unassembled WGS sequence"/>
</dbReference>
<keyword evidence="2" id="KW-0812">Transmembrane</keyword>
<protein>
    <recommendedName>
        <fullName evidence="5">Transmembrane protein</fullName>
    </recommendedName>
</protein>
<proteinExistence type="predicted"/>
<evidence type="ECO:0000256" key="2">
    <source>
        <dbReference type="SAM" id="Phobius"/>
    </source>
</evidence>
<organism evidence="3 4">
    <name type="scientific">Perkinsus olseni</name>
    <name type="common">Perkinsus atlanticus</name>
    <dbReference type="NCBI Taxonomy" id="32597"/>
    <lineage>
        <taxon>Eukaryota</taxon>
        <taxon>Sar</taxon>
        <taxon>Alveolata</taxon>
        <taxon>Perkinsozoa</taxon>
        <taxon>Perkinsea</taxon>
        <taxon>Perkinsida</taxon>
        <taxon>Perkinsidae</taxon>
        <taxon>Perkinsus</taxon>
    </lineage>
</organism>
<feature type="transmembrane region" description="Helical" evidence="2">
    <location>
        <begin position="384"/>
        <end position="411"/>
    </location>
</feature>
<evidence type="ECO:0000256" key="1">
    <source>
        <dbReference type="SAM" id="MobiDB-lite"/>
    </source>
</evidence>
<dbReference type="AlphaFoldDB" id="A0A7J6TG03"/>
<name>A0A7J6TG03_PEROL</name>
<comment type="caution">
    <text evidence="3">The sequence shown here is derived from an EMBL/GenBank/DDBJ whole genome shotgun (WGS) entry which is preliminary data.</text>
</comment>
<feature type="transmembrane region" description="Helical" evidence="2">
    <location>
        <begin position="60"/>
        <end position="85"/>
    </location>
</feature>
<dbReference type="EMBL" id="JABANM010007477">
    <property type="protein sequence ID" value="KAF4744198.1"/>
    <property type="molecule type" value="Genomic_DNA"/>
</dbReference>
<feature type="region of interest" description="Disordered" evidence="1">
    <location>
        <begin position="111"/>
        <end position="134"/>
    </location>
</feature>
<keyword evidence="2" id="KW-1133">Transmembrane helix</keyword>
<accession>A0A7J6TG03</accession>
<gene>
    <name evidence="3" type="ORF">FOZ62_028696</name>
</gene>
<feature type="transmembrane region" description="Helical" evidence="2">
    <location>
        <begin position="168"/>
        <end position="192"/>
    </location>
</feature>
<evidence type="ECO:0000313" key="4">
    <source>
        <dbReference type="Proteomes" id="UP000574390"/>
    </source>
</evidence>
<evidence type="ECO:0008006" key="5">
    <source>
        <dbReference type="Google" id="ProtNLM"/>
    </source>
</evidence>
<reference evidence="3 4" key="1">
    <citation type="submission" date="2020-04" db="EMBL/GenBank/DDBJ databases">
        <title>Perkinsus olseni comparative genomics.</title>
        <authorList>
            <person name="Bogema D.R."/>
        </authorList>
    </citation>
    <scope>NUCLEOTIDE SEQUENCE [LARGE SCALE GENOMIC DNA]</scope>
    <source>
        <strain evidence="3">ATCC PRA-205</strain>
    </source>
</reference>
<feature type="transmembrane region" description="Helical" evidence="2">
    <location>
        <begin position="204"/>
        <end position="224"/>
    </location>
</feature>
<feature type="transmembrane region" description="Helical" evidence="2">
    <location>
        <begin position="231"/>
        <end position="253"/>
    </location>
</feature>